<organism evidence="12 13">
    <name type="scientific">Microbispora hainanensis</name>
    <dbReference type="NCBI Taxonomy" id="568844"/>
    <lineage>
        <taxon>Bacteria</taxon>
        <taxon>Bacillati</taxon>
        <taxon>Actinomycetota</taxon>
        <taxon>Actinomycetes</taxon>
        <taxon>Streptosporangiales</taxon>
        <taxon>Streptosporangiaceae</taxon>
        <taxon>Microbispora</taxon>
    </lineage>
</organism>
<dbReference type="InterPro" id="IPR020806">
    <property type="entry name" value="PKS_PP-bd"/>
</dbReference>
<dbReference type="Gene3D" id="1.10.1200.10">
    <property type="entry name" value="ACP-like"/>
    <property type="match status" value="1"/>
</dbReference>
<accession>A0A544YY16</accession>
<dbReference type="InterPro" id="IPR009081">
    <property type="entry name" value="PP-bd_ACP"/>
</dbReference>
<evidence type="ECO:0000313" key="13">
    <source>
        <dbReference type="Proteomes" id="UP000316541"/>
    </source>
</evidence>
<dbReference type="GO" id="GO:0016829">
    <property type="term" value="F:lyase activity"/>
    <property type="evidence" value="ECO:0007669"/>
    <property type="project" value="UniProtKB-KW"/>
</dbReference>
<dbReference type="InterPro" id="IPR043064">
    <property type="entry name" value="FcoT_ThioEstase_Rv0098-like_sf"/>
</dbReference>
<evidence type="ECO:0000256" key="9">
    <source>
        <dbReference type="ARBA" id="ARBA00035448"/>
    </source>
</evidence>
<evidence type="ECO:0000256" key="5">
    <source>
        <dbReference type="ARBA" id="ARBA00023239"/>
    </source>
</evidence>
<dbReference type="PROSITE" id="PS50075">
    <property type="entry name" value="CARRIER"/>
    <property type="match status" value="1"/>
</dbReference>
<dbReference type="EMBL" id="VIRM01000010">
    <property type="protein sequence ID" value="TQS21635.1"/>
    <property type="molecule type" value="Genomic_DNA"/>
</dbReference>
<evidence type="ECO:0000256" key="3">
    <source>
        <dbReference type="ARBA" id="ARBA00022832"/>
    </source>
</evidence>
<dbReference type="Pfam" id="PF00550">
    <property type="entry name" value="PP-binding"/>
    <property type="match status" value="1"/>
</dbReference>
<feature type="domain" description="Carrier" evidence="11">
    <location>
        <begin position="211"/>
        <end position="286"/>
    </location>
</feature>
<dbReference type="InterPro" id="IPR036736">
    <property type="entry name" value="ACP-like_sf"/>
</dbReference>
<evidence type="ECO:0000259" key="11">
    <source>
        <dbReference type="PROSITE" id="PS50075"/>
    </source>
</evidence>
<dbReference type="SUPFAM" id="SSF47336">
    <property type="entry name" value="ACP-like"/>
    <property type="match status" value="1"/>
</dbReference>
<comment type="catalytic activity">
    <reaction evidence="10">
        <text>a (3R)-3-[(carboxymethyl)amino]fatty acid + holo-[ACP] + H(+) = a (2E)-enoyl-[ACP] + glycine + H2O</text>
        <dbReference type="Rhea" id="RHEA:74923"/>
        <dbReference type="Rhea" id="RHEA-COMP:9685"/>
        <dbReference type="Rhea" id="RHEA-COMP:9925"/>
        <dbReference type="ChEBI" id="CHEBI:15377"/>
        <dbReference type="ChEBI" id="CHEBI:15378"/>
        <dbReference type="ChEBI" id="CHEBI:57305"/>
        <dbReference type="ChEBI" id="CHEBI:64479"/>
        <dbReference type="ChEBI" id="CHEBI:78784"/>
        <dbReference type="ChEBI" id="CHEBI:193080"/>
        <dbReference type="EC" id="4.3.2.11"/>
    </reaction>
    <physiologicalReaction direction="right-to-left" evidence="10">
        <dbReference type="Rhea" id="RHEA:74925"/>
    </physiologicalReaction>
</comment>
<dbReference type="EC" id="4.3.2.11" evidence="7"/>
<dbReference type="Gene3D" id="3.10.129.30">
    <property type="entry name" value="Rv0098, thioesterase-like hot dog domain"/>
    <property type="match status" value="1"/>
</dbReference>
<dbReference type="Proteomes" id="UP000316541">
    <property type="component" value="Unassembled WGS sequence"/>
</dbReference>
<name>A0A544YY16_9ACTN</name>
<protein>
    <recommendedName>
        <fullName evidence="8">(2E)-enoyl-[ACP] glycyltransferase</fullName>
        <ecNumber evidence="7">4.3.2.11</ecNumber>
    </recommendedName>
    <alternativeName>
        <fullName evidence="9">(2E)-unsaturated fatty acyl-[ACP] glycyltransferase</fullName>
    </alternativeName>
</protein>
<gene>
    <name evidence="12" type="ORF">FLX08_10535</name>
</gene>
<evidence type="ECO:0000256" key="4">
    <source>
        <dbReference type="ARBA" id="ARBA00023098"/>
    </source>
</evidence>
<dbReference type="SMART" id="SM00823">
    <property type="entry name" value="PKS_PP"/>
    <property type="match status" value="1"/>
</dbReference>
<evidence type="ECO:0000256" key="1">
    <source>
        <dbReference type="ARBA" id="ARBA00022450"/>
    </source>
</evidence>
<reference evidence="12 13" key="1">
    <citation type="submission" date="2019-07" db="EMBL/GenBank/DDBJ databases">
        <title>Microbispora hainanensis DSM 45428.</title>
        <authorList>
            <person name="Thawai C."/>
        </authorList>
    </citation>
    <scope>NUCLEOTIDE SEQUENCE [LARGE SCALE GENOMIC DNA]</scope>
    <source>
        <strain evidence="12 13">DSM 45428</strain>
    </source>
</reference>
<keyword evidence="3" id="KW-0276">Fatty acid metabolism</keyword>
<dbReference type="InterPro" id="IPR022598">
    <property type="entry name" value="FcoT_ThioEstase"/>
</dbReference>
<comment type="similarity">
    <text evidence="6">Belongs to the FcoT family.</text>
</comment>
<evidence type="ECO:0000256" key="6">
    <source>
        <dbReference type="ARBA" id="ARBA00035117"/>
    </source>
</evidence>
<evidence type="ECO:0000256" key="8">
    <source>
        <dbReference type="ARBA" id="ARBA00035169"/>
    </source>
</evidence>
<dbReference type="GO" id="GO:0006631">
    <property type="term" value="P:fatty acid metabolic process"/>
    <property type="evidence" value="ECO:0007669"/>
    <property type="project" value="UniProtKB-KW"/>
</dbReference>
<evidence type="ECO:0000256" key="10">
    <source>
        <dbReference type="ARBA" id="ARBA00048742"/>
    </source>
</evidence>
<evidence type="ECO:0000256" key="7">
    <source>
        <dbReference type="ARBA" id="ARBA00035127"/>
    </source>
</evidence>
<keyword evidence="1" id="KW-0596">Phosphopantetheine</keyword>
<keyword evidence="5" id="KW-0456">Lyase</keyword>
<proteinExistence type="inferred from homology"/>
<dbReference type="GO" id="GO:0031177">
    <property type="term" value="F:phosphopantetheine binding"/>
    <property type="evidence" value="ECO:0007669"/>
    <property type="project" value="InterPro"/>
</dbReference>
<evidence type="ECO:0000313" key="12">
    <source>
        <dbReference type="EMBL" id="TQS21635.1"/>
    </source>
</evidence>
<sequence>MEDVGGLPLDLGEHLPDRPEDVRGLNTTLLETDHDLLDRVLTPYKEHCRYLRTAMVERSPVDGALSLHCTFEIPESCYITDTGHFNSVEFNICYNQMAYFLIAKAVKESLVEPFDAWTLDDYWERQLPNILITDFQSRFRRPIDAASFSGVFELRRVTVRNSARPLIVLGTACRFEDAAGGLSEGTVKLAITDPPLPLHQLPTLARADRERLLERVVLQEFRNHMFMEESEELDTTKTYFDLGLTSLQLTEVKEALERRLDCEVDTTRLFNNPTIAHLLEHLDDVVTRSAGITDA</sequence>
<keyword evidence="2" id="KW-0597">Phosphoprotein</keyword>
<dbReference type="Pfam" id="PF10862">
    <property type="entry name" value="FcoT"/>
    <property type="match status" value="1"/>
</dbReference>
<evidence type="ECO:0000256" key="2">
    <source>
        <dbReference type="ARBA" id="ARBA00022553"/>
    </source>
</evidence>
<comment type="caution">
    <text evidence="12">The sequence shown here is derived from an EMBL/GenBank/DDBJ whole genome shotgun (WGS) entry which is preliminary data.</text>
</comment>
<dbReference type="AlphaFoldDB" id="A0A544YY16"/>
<keyword evidence="4" id="KW-0443">Lipid metabolism</keyword>